<evidence type="ECO:0000313" key="2">
    <source>
        <dbReference type="Proteomes" id="UP001235939"/>
    </source>
</evidence>
<reference evidence="1 2" key="1">
    <citation type="submission" date="2022-01" db="EMBL/GenBank/DDBJ databases">
        <title>A chromosomal length assembly of Cordylochernes scorpioides.</title>
        <authorList>
            <person name="Zeh D."/>
            <person name="Zeh J."/>
        </authorList>
    </citation>
    <scope>NUCLEOTIDE SEQUENCE [LARGE SCALE GENOMIC DNA]</scope>
    <source>
        <strain evidence="1">IN4F17</strain>
        <tissue evidence="1">Whole Body</tissue>
    </source>
</reference>
<sequence length="216" mass="24627">MKVSRDDEGGCLEPMKEVGGTSEEKVVDNLMFLVAMWPEKRQRCHGKLQRNRRGRLRSCSTTMTATSKRLAAKFNEIRSVRCVTKLGMSVRNIAKNKLKLSSYKTGRVYLLSVMIKVKRLEKARRMSNRLSKVLFTNNARSHRPKTTASCLRRNSTRLPLQGSLGAAIYRTFWAGGSETLVAAGLHRPKRSTDCEECFQATWQQWLFQTNSFSIFA</sequence>
<dbReference type="EMBL" id="CP092863">
    <property type="protein sequence ID" value="UYV61984.1"/>
    <property type="molecule type" value="Genomic_DNA"/>
</dbReference>
<keyword evidence="2" id="KW-1185">Reference proteome</keyword>
<gene>
    <name evidence="1" type="ORF">LAZ67_1007317</name>
</gene>
<dbReference type="Proteomes" id="UP001235939">
    <property type="component" value="Chromosome 01"/>
</dbReference>
<name>A0ABY6JZJ9_9ARAC</name>
<evidence type="ECO:0000313" key="1">
    <source>
        <dbReference type="EMBL" id="UYV61984.1"/>
    </source>
</evidence>
<accession>A0ABY6JZJ9</accession>
<proteinExistence type="predicted"/>
<protein>
    <submittedName>
        <fullName evidence="1">Uncharacterized protein</fullName>
    </submittedName>
</protein>
<organism evidence="1 2">
    <name type="scientific">Cordylochernes scorpioides</name>
    <dbReference type="NCBI Taxonomy" id="51811"/>
    <lineage>
        <taxon>Eukaryota</taxon>
        <taxon>Metazoa</taxon>
        <taxon>Ecdysozoa</taxon>
        <taxon>Arthropoda</taxon>
        <taxon>Chelicerata</taxon>
        <taxon>Arachnida</taxon>
        <taxon>Pseudoscorpiones</taxon>
        <taxon>Cheliferoidea</taxon>
        <taxon>Chernetidae</taxon>
        <taxon>Cordylochernes</taxon>
    </lineage>
</organism>